<dbReference type="AlphaFoldDB" id="X8DCE9"/>
<dbReference type="Pfam" id="PF07505">
    <property type="entry name" value="DUF5131"/>
    <property type="match status" value="1"/>
</dbReference>
<comment type="caution">
    <text evidence="2">The sequence shown here is derived from an EMBL/GenBank/DDBJ whole genome shotgun (WGS) entry which is preliminary data.</text>
</comment>
<evidence type="ECO:0000256" key="1">
    <source>
        <dbReference type="SAM" id="MobiDB-lite"/>
    </source>
</evidence>
<feature type="region of interest" description="Disordered" evidence="1">
    <location>
        <begin position="76"/>
        <end position="103"/>
    </location>
</feature>
<reference evidence="2" key="1">
    <citation type="submission" date="2014-01" db="EMBL/GenBank/DDBJ databases">
        <authorList>
            <person name="Brown-Elliot B."/>
            <person name="Wallace R."/>
            <person name="Lenaerts A."/>
            <person name="Ordway D."/>
            <person name="DeGroote M.A."/>
            <person name="Parker T."/>
            <person name="Sizemore C."/>
            <person name="Tallon L.J."/>
            <person name="Sadzewicz L.K."/>
            <person name="Sengamalay N."/>
            <person name="Fraser C.M."/>
            <person name="Hine E."/>
            <person name="Shefchek K.A."/>
            <person name="Das S.P."/>
            <person name="Tettelin H."/>
        </authorList>
    </citation>
    <scope>NUCLEOTIDE SEQUENCE [LARGE SCALE GENOMIC DNA]</scope>
    <source>
        <strain evidence="2">4042</strain>
    </source>
</reference>
<evidence type="ECO:0000313" key="2">
    <source>
        <dbReference type="EMBL" id="EUA65403.1"/>
    </source>
</evidence>
<dbReference type="EMBL" id="JAOB01000027">
    <property type="protein sequence ID" value="EUA65403.1"/>
    <property type="molecule type" value="Genomic_DNA"/>
</dbReference>
<gene>
    <name evidence="2" type="ORF">I553_10700</name>
</gene>
<dbReference type="InterPro" id="IPR011101">
    <property type="entry name" value="DUF5131"/>
</dbReference>
<organism evidence="2">
    <name type="scientific">Mycobacterium xenopi 4042</name>
    <dbReference type="NCBI Taxonomy" id="1299334"/>
    <lineage>
        <taxon>Bacteria</taxon>
        <taxon>Bacillati</taxon>
        <taxon>Actinomycetota</taxon>
        <taxon>Actinomycetes</taxon>
        <taxon>Mycobacteriales</taxon>
        <taxon>Mycobacteriaceae</taxon>
        <taxon>Mycobacterium</taxon>
    </lineage>
</organism>
<name>X8DCE9_MYCXE</name>
<proteinExistence type="predicted"/>
<accession>X8DCE9</accession>
<sequence>MRFLSLEPLLGPLTSLDLTGIDWVIVGGESGPRARPMDLKWARLLRDQCAAAGVAFYFKQAGSVLARQWAAAAKELSRPTGRNRFRGNSPRCRDGRQSTVCLP</sequence>
<protein>
    <submittedName>
        <fullName evidence="2">Phage Gp37/Gp68 family protein</fullName>
    </submittedName>
</protein>